<protein>
    <submittedName>
        <fullName evidence="1">Uncharacterized protein</fullName>
    </submittedName>
</protein>
<name>A0A1Y1ZL11_9PLEO</name>
<reference evidence="1 2" key="1">
    <citation type="submission" date="2016-07" db="EMBL/GenBank/DDBJ databases">
        <title>Pervasive Adenine N6-methylation of Active Genes in Fungi.</title>
        <authorList>
            <consortium name="DOE Joint Genome Institute"/>
            <person name="Mondo S.J."/>
            <person name="Dannebaum R.O."/>
            <person name="Kuo R.C."/>
            <person name="Labutti K."/>
            <person name="Haridas S."/>
            <person name="Kuo A."/>
            <person name="Salamov A."/>
            <person name="Ahrendt S.R."/>
            <person name="Lipzen A."/>
            <person name="Sullivan W."/>
            <person name="Andreopoulos W.B."/>
            <person name="Clum A."/>
            <person name="Lindquist E."/>
            <person name="Daum C."/>
            <person name="Ramamoorthy G.K."/>
            <person name="Gryganskyi A."/>
            <person name="Culley D."/>
            <person name="Magnuson J.K."/>
            <person name="James T.Y."/>
            <person name="O'Malley M.A."/>
            <person name="Stajich J.E."/>
            <person name="Spatafora J.W."/>
            <person name="Visel A."/>
            <person name="Grigoriev I.V."/>
        </authorList>
    </citation>
    <scope>NUCLEOTIDE SEQUENCE [LARGE SCALE GENOMIC DNA]</scope>
    <source>
        <strain evidence="1 2">CBS 115471</strain>
    </source>
</reference>
<keyword evidence="2" id="KW-1185">Reference proteome</keyword>
<organism evidence="1 2">
    <name type="scientific">Clohesyomyces aquaticus</name>
    <dbReference type="NCBI Taxonomy" id="1231657"/>
    <lineage>
        <taxon>Eukaryota</taxon>
        <taxon>Fungi</taxon>
        <taxon>Dikarya</taxon>
        <taxon>Ascomycota</taxon>
        <taxon>Pezizomycotina</taxon>
        <taxon>Dothideomycetes</taxon>
        <taxon>Pleosporomycetidae</taxon>
        <taxon>Pleosporales</taxon>
        <taxon>Lindgomycetaceae</taxon>
        <taxon>Clohesyomyces</taxon>
    </lineage>
</organism>
<evidence type="ECO:0000313" key="1">
    <source>
        <dbReference type="EMBL" id="ORY10930.1"/>
    </source>
</evidence>
<gene>
    <name evidence="1" type="ORF">BCR34DRAFT_601686</name>
</gene>
<evidence type="ECO:0000313" key="2">
    <source>
        <dbReference type="Proteomes" id="UP000193144"/>
    </source>
</evidence>
<sequence>MASITGFKVAPAPFSTQNMQATSARHPSKTTPALLRVIHYRPKKTIDKPRSEFETMTPSCQHVRMSPENFTSERFVASKALNSMIATVEHDEDRCKVSKAGRLDHNLMRRWLRTAKAARDPRRSRIPNQEFLQGLTCDKYADWFQWTTPFPSEVRQDDLRFPKHKWSTVKTGIPDTTSDAFENMVQTFENQGFR</sequence>
<accession>A0A1Y1ZL11</accession>
<dbReference type="EMBL" id="MCFA01000066">
    <property type="protein sequence ID" value="ORY10930.1"/>
    <property type="molecule type" value="Genomic_DNA"/>
</dbReference>
<dbReference type="AlphaFoldDB" id="A0A1Y1ZL11"/>
<comment type="caution">
    <text evidence="1">The sequence shown here is derived from an EMBL/GenBank/DDBJ whole genome shotgun (WGS) entry which is preliminary data.</text>
</comment>
<dbReference type="Proteomes" id="UP000193144">
    <property type="component" value="Unassembled WGS sequence"/>
</dbReference>
<proteinExistence type="predicted"/>